<dbReference type="AlphaFoldDB" id="A0A1X7TZW5"/>
<dbReference type="PANTHER" id="PTHR47331">
    <property type="entry name" value="PHD-TYPE DOMAIN-CONTAINING PROTEIN"/>
    <property type="match status" value="1"/>
</dbReference>
<proteinExistence type="predicted"/>
<dbReference type="EnsemblMetazoa" id="Aqu2.1.20786_001">
    <property type="protein sequence ID" value="Aqu2.1.20786_001"/>
    <property type="gene ID" value="Aqu2.1.20786"/>
</dbReference>
<reference evidence="1" key="1">
    <citation type="submission" date="2017-05" db="UniProtKB">
        <authorList>
            <consortium name="EnsemblMetazoa"/>
        </authorList>
    </citation>
    <scope>IDENTIFICATION</scope>
</reference>
<evidence type="ECO:0000313" key="1">
    <source>
        <dbReference type="EnsemblMetazoa" id="Aqu2.1.20786_001"/>
    </source>
</evidence>
<dbReference type="Pfam" id="PF05380">
    <property type="entry name" value="Peptidase_A17"/>
    <property type="match status" value="1"/>
</dbReference>
<protein>
    <submittedName>
        <fullName evidence="1">Uncharacterized protein</fullName>
    </submittedName>
</protein>
<sequence length="193" mass="21392">MEVCDGSVLKLRLFAVPIICEPLSGKTAQLSLDRLDQLSSLNLADPFCGEEREIDILVGMGYYWSLATGRIRRGYGGPIAMETRIGWVLSGPATLVYGQDDSATLITHTFQVSGLKSLDEQLRSFWEMKSLGILHNMQGTEVTKRLVVHTVGIFFDPIGFLSPIVIQFKVLFQELCEANVAWDEPISGPLLDE</sequence>
<accession>A0A1X7TZW5</accession>
<organism evidence="1">
    <name type="scientific">Amphimedon queenslandica</name>
    <name type="common">Sponge</name>
    <dbReference type="NCBI Taxonomy" id="400682"/>
    <lineage>
        <taxon>Eukaryota</taxon>
        <taxon>Metazoa</taxon>
        <taxon>Porifera</taxon>
        <taxon>Demospongiae</taxon>
        <taxon>Heteroscleromorpha</taxon>
        <taxon>Haplosclerida</taxon>
        <taxon>Niphatidae</taxon>
        <taxon>Amphimedon</taxon>
    </lineage>
</organism>
<dbReference type="InterPro" id="IPR008042">
    <property type="entry name" value="Retrotrans_Pao"/>
</dbReference>
<dbReference type="InParanoid" id="A0A1X7TZW5"/>
<name>A0A1X7TZW5_AMPQE</name>